<dbReference type="EMBL" id="JACORU010000005">
    <property type="protein sequence ID" value="MBC5766015.1"/>
    <property type="molecule type" value="Genomic_DNA"/>
</dbReference>
<dbReference type="CDD" id="cd04301">
    <property type="entry name" value="NAT_SF"/>
    <property type="match status" value="1"/>
</dbReference>
<dbReference type="AlphaFoldDB" id="A0A923M9U4"/>
<keyword evidence="2" id="KW-0012">Acyltransferase</keyword>
<dbReference type="RefSeq" id="WP_187082477.1">
    <property type="nucleotide sequence ID" value="NZ_JACORU010000005.1"/>
</dbReference>
<evidence type="ECO:0000256" key="2">
    <source>
        <dbReference type="ARBA" id="ARBA00023315"/>
    </source>
</evidence>
<keyword evidence="1" id="KW-0808">Transferase</keyword>
<dbReference type="InterPro" id="IPR050832">
    <property type="entry name" value="Bact_Acetyltransf"/>
</dbReference>
<organism evidence="4 5">
    <name type="scientific">Ramlibacter albus</name>
    <dbReference type="NCBI Taxonomy" id="2079448"/>
    <lineage>
        <taxon>Bacteria</taxon>
        <taxon>Pseudomonadati</taxon>
        <taxon>Pseudomonadota</taxon>
        <taxon>Betaproteobacteria</taxon>
        <taxon>Burkholderiales</taxon>
        <taxon>Comamonadaceae</taxon>
        <taxon>Ramlibacter</taxon>
    </lineage>
</organism>
<sequence>MDSAAHKADAEFTIRAQEPSDARAVSAMLGTPGTFEGLLQLPDMPVASRLEYHEKIEPGACRLVAVANDGLIIGSAGLHNIANTMRRAHVRMLGIGILPQWQGKGVGRALMSRLLDWADNWTTVLRIELTVHADNDRAIALYKSLGFVEEGRHRAYAIKDGRFVDAFSMARLHPNPPELPV</sequence>
<dbReference type="GO" id="GO:0016747">
    <property type="term" value="F:acyltransferase activity, transferring groups other than amino-acyl groups"/>
    <property type="evidence" value="ECO:0007669"/>
    <property type="project" value="InterPro"/>
</dbReference>
<feature type="domain" description="N-acetyltransferase" evidence="3">
    <location>
        <begin position="25"/>
        <end position="174"/>
    </location>
</feature>
<accession>A0A923M9U4</accession>
<name>A0A923M9U4_9BURK</name>
<dbReference type="PANTHER" id="PTHR43877">
    <property type="entry name" value="AMINOALKYLPHOSPHONATE N-ACETYLTRANSFERASE-RELATED-RELATED"/>
    <property type="match status" value="1"/>
</dbReference>
<dbReference type="Gene3D" id="3.40.630.30">
    <property type="match status" value="1"/>
</dbReference>
<evidence type="ECO:0000256" key="1">
    <source>
        <dbReference type="ARBA" id="ARBA00022679"/>
    </source>
</evidence>
<proteinExistence type="predicted"/>
<comment type="caution">
    <text evidence="4">The sequence shown here is derived from an EMBL/GenBank/DDBJ whole genome shotgun (WGS) entry which is preliminary data.</text>
</comment>
<dbReference type="Proteomes" id="UP000596827">
    <property type="component" value="Unassembled WGS sequence"/>
</dbReference>
<dbReference type="PROSITE" id="PS51186">
    <property type="entry name" value="GNAT"/>
    <property type="match status" value="1"/>
</dbReference>
<keyword evidence="5" id="KW-1185">Reference proteome</keyword>
<dbReference type="InterPro" id="IPR000182">
    <property type="entry name" value="GNAT_dom"/>
</dbReference>
<protein>
    <submittedName>
        <fullName evidence="4">GNAT family N-acetyltransferase</fullName>
    </submittedName>
</protein>
<dbReference type="SUPFAM" id="SSF55729">
    <property type="entry name" value="Acyl-CoA N-acyltransferases (Nat)"/>
    <property type="match status" value="1"/>
</dbReference>
<evidence type="ECO:0000259" key="3">
    <source>
        <dbReference type="PROSITE" id="PS51186"/>
    </source>
</evidence>
<evidence type="ECO:0000313" key="5">
    <source>
        <dbReference type="Proteomes" id="UP000596827"/>
    </source>
</evidence>
<dbReference type="Pfam" id="PF00583">
    <property type="entry name" value="Acetyltransf_1"/>
    <property type="match status" value="1"/>
</dbReference>
<dbReference type="InterPro" id="IPR016181">
    <property type="entry name" value="Acyl_CoA_acyltransferase"/>
</dbReference>
<reference evidence="4" key="1">
    <citation type="submission" date="2020-08" db="EMBL/GenBank/DDBJ databases">
        <title>Ramlibacter sp. GTP1 16S ribosomal RNA gene genome sequencing and assembly.</title>
        <authorList>
            <person name="Kang M."/>
        </authorList>
    </citation>
    <scope>NUCLEOTIDE SEQUENCE</scope>
    <source>
        <strain evidence="4">GTP1</strain>
    </source>
</reference>
<gene>
    <name evidence="4" type="ORF">H8R02_16225</name>
</gene>
<evidence type="ECO:0000313" key="4">
    <source>
        <dbReference type="EMBL" id="MBC5766015.1"/>
    </source>
</evidence>